<feature type="compositionally biased region" description="Basic and acidic residues" evidence="1">
    <location>
        <begin position="51"/>
        <end position="69"/>
    </location>
</feature>
<evidence type="ECO:0000313" key="2">
    <source>
        <dbReference type="EMBL" id="KAI3545127.1"/>
    </source>
</evidence>
<dbReference type="Proteomes" id="UP001056436">
    <property type="component" value="Unassembled WGS sequence"/>
</dbReference>
<accession>A0A9P9XB92</accession>
<feature type="region of interest" description="Disordered" evidence="1">
    <location>
        <begin position="24"/>
        <end position="100"/>
    </location>
</feature>
<feature type="compositionally biased region" description="Polar residues" evidence="1">
    <location>
        <begin position="81"/>
        <end position="94"/>
    </location>
</feature>
<feature type="compositionally biased region" description="Polar residues" evidence="1">
    <location>
        <begin position="24"/>
        <end position="46"/>
    </location>
</feature>
<sequence>MASSSNQAGSQAVPKPALLQATSSIQYFQQTSESNNRPSPATVSSSEVEEDSRGPQDQDTSKGGERQQPEDAASLKYGVSLSGQAVQQQGTKTAANRGHSLHDSGIGGMFLCNDNFYSSNDEDGSNVGEHEAIGPMGNEIVEDNPTPDFQECRQIAEDDLGDLDKSKNTSEAVRGKDLSTDDQFQAFQDFLRDGYHAVKNAMETDVELQGRQAAATEAAAKAGTAITSIKEDMMSRLKAIEASASSNDQLSSAA</sequence>
<reference evidence="2" key="1">
    <citation type="submission" date="2019-01" db="EMBL/GenBank/DDBJ databases">
        <title>Colletotrichum abscissum LGMF1257.</title>
        <authorList>
            <person name="Baroncelli R."/>
        </authorList>
    </citation>
    <scope>NUCLEOTIDE SEQUENCE</scope>
    <source>
        <strain evidence="2">Ca142</strain>
    </source>
</reference>
<proteinExistence type="predicted"/>
<evidence type="ECO:0000256" key="1">
    <source>
        <dbReference type="SAM" id="MobiDB-lite"/>
    </source>
</evidence>
<dbReference type="EMBL" id="SDAQ01000063">
    <property type="protein sequence ID" value="KAI3545127.1"/>
    <property type="molecule type" value="Genomic_DNA"/>
</dbReference>
<evidence type="ECO:0000313" key="3">
    <source>
        <dbReference type="Proteomes" id="UP001056436"/>
    </source>
</evidence>
<name>A0A9P9XB92_9PEZI</name>
<organism evidence="2 3">
    <name type="scientific">Colletotrichum abscissum</name>
    <dbReference type="NCBI Taxonomy" id="1671311"/>
    <lineage>
        <taxon>Eukaryota</taxon>
        <taxon>Fungi</taxon>
        <taxon>Dikarya</taxon>
        <taxon>Ascomycota</taxon>
        <taxon>Pezizomycotina</taxon>
        <taxon>Sordariomycetes</taxon>
        <taxon>Hypocreomycetidae</taxon>
        <taxon>Glomerellales</taxon>
        <taxon>Glomerellaceae</taxon>
        <taxon>Colletotrichum</taxon>
        <taxon>Colletotrichum acutatum species complex</taxon>
    </lineage>
</organism>
<protein>
    <submittedName>
        <fullName evidence="2">Uncharacterized protein</fullName>
    </submittedName>
</protein>
<gene>
    <name evidence="2" type="ORF">CABS02_09470</name>
</gene>
<dbReference type="AlphaFoldDB" id="A0A9P9XB92"/>
<dbReference type="OrthoDB" id="10358827at2759"/>
<keyword evidence="3" id="KW-1185">Reference proteome</keyword>
<comment type="caution">
    <text evidence="2">The sequence shown here is derived from an EMBL/GenBank/DDBJ whole genome shotgun (WGS) entry which is preliminary data.</text>
</comment>